<keyword evidence="9 14" id="KW-0472">Membrane</keyword>
<dbReference type="Proteomes" id="UP000663879">
    <property type="component" value="Unassembled WGS sequence"/>
</dbReference>
<proteinExistence type="inferred from homology"/>
<accession>A0A813N4R7</accession>
<dbReference type="OrthoDB" id="10051137at2759"/>
<dbReference type="GO" id="GO:0016020">
    <property type="term" value="C:membrane"/>
    <property type="evidence" value="ECO:0007669"/>
    <property type="project" value="UniProtKB-SubCell"/>
</dbReference>
<evidence type="ECO:0000256" key="3">
    <source>
        <dbReference type="ARBA" id="ARBA00008655"/>
    </source>
</evidence>
<comment type="caution">
    <text evidence="16">The sequence shown here is derived from an EMBL/GenBank/DDBJ whole genome shotgun (WGS) entry which is preliminary data.</text>
</comment>
<keyword evidence="8" id="KW-0443">Lipid metabolism</keyword>
<evidence type="ECO:0000256" key="13">
    <source>
        <dbReference type="ARBA" id="ARBA00025707"/>
    </source>
</evidence>
<dbReference type="EMBL" id="CAJNOC010000247">
    <property type="protein sequence ID" value="CAF0732991.1"/>
    <property type="molecule type" value="Genomic_DNA"/>
</dbReference>
<comment type="similarity">
    <text evidence="3">Belongs to the 1-acyl-sn-glycerol-3-phosphate acyltransferase family.</text>
</comment>
<feature type="transmembrane region" description="Helical" evidence="14">
    <location>
        <begin position="278"/>
        <end position="296"/>
    </location>
</feature>
<evidence type="ECO:0000256" key="8">
    <source>
        <dbReference type="ARBA" id="ARBA00023098"/>
    </source>
</evidence>
<dbReference type="PANTHER" id="PTHR23063">
    <property type="entry name" value="PHOSPHOLIPID ACYLTRANSFERASE"/>
    <property type="match status" value="1"/>
</dbReference>
<comment type="subcellular location">
    <subcellularLocation>
        <location evidence="1">Membrane</location>
    </subcellularLocation>
</comment>
<feature type="domain" description="Phospholipid/glycerol acyltransferase" evidence="15">
    <location>
        <begin position="340"/>
        <end position="451"/>
    </location>
</feature>
<feature type="transmembrane region" description="Helical" evidence="14">
    <location>
        <begin position="94"/>
        <end position="112"/>
    </location>
</feature>
<keyword evidence="10" id="KW-0594">Phospholipid biosynthesis</keyword>
<evidence type="ECO:0000313" key="16">
    <source>
        <dbReference type="EMBL" id="CAF0732991.1"/>
    </source>
</evidence>
<organism evidence="16 17">
    <name type="scientific">Brachionus calyciflorus</name>
    <dbReference type="NCBI Taxonomy" id="104777"/>
    <lineage>
        <taxon>Eukaryota</taxon>
        <taxon>Metazoa</taxon>
        <taxon>Spiralia</taxon>
        <taxon>Gnathifera</taxon>
        <taxon>Rotifera</taxon>
        <taxon>Eurotatoria</taxon>
        <taxon>Monogononta</taxon>
        <taxon>Pseudotrocha</taxon>
        <taxon>Ploima</taxon>
        <taxon>Brachionidae</taxon>
        <taxon>Brachionus</taxon>
    </lineage>
</organism>
<keyword evidence="11" id="KW-1208">Phospholipid metabolism</keyword>
<dbReference type="CDD" id="cd07991">
    <property type="entry name" value="LPLAT_LPCAT1-like"/>
    <property type="match status" value="1"/>
</dbReference>
<dbReference type="InterPro" id="IPR045252">
    <property type="entry name" value="LPCAT1-like"/>
</dbReference>
<dbReference type="GO" id="GO:0019432">
    <property type="term" value="P:triglyceride biosynthetic process"/>
    <property type="evidence" value="ECO:0007669"/>
    <property type="project" value="TreeGrafter"/>
</dbReference>
<dbReference type="PANTHER" id="PTHR23063:SF2">
    <property type="entry name" value="GLYCEROL-3-PHOSPHATE ACYLTRANSFERASE 4, ISOFORM D-RELATED"/>
    <property type="match status" value="1"/>
</dbReference>
<evidence type="ECO:0000256" key="9">
    <source>
        <dbReference type="ARBA" id="ARBA00023136"/>
    </source>
</evidence>
<protein>
    <recommendedName>
        <fullName evidence="15">Phospholipid/glycerol acyltransferase domain-containing protein</fullName>
    </recommendedName>
</protein>
<dbReference type="GO" id="GO:0004366">
    <property type="term" value="F:glycerol-3-phosphate O-acyltransferase activity"/>
    <property type="evidence" value="ECO:0007669"/>
    <property type="project" value="TreeGrafter"/>
</dbReference>
<evidence type="ECO:0000259" key="15">
    <source>
        <dbReference type="SMART" id="SM00563"/>
    </source>
</evidence>
<dbReference type="SMART" id="SM00563">
    <property type="entry name" value="PlsC"/>
    <property type="match status" value="1"/>
</dbReference>
<dbReference type="Pfam" id="PF01553">
    <property type="entry name" value="Acyltransferase"/>
    <property type="match status" value="1"/>
</dbReference>
<name>A0A813N4R7_9BILA</name>
<comment type="pathway">
    <text evidence="2">Lipid metabolism.</text>
</comment>
<dbReference type="GO" id="GO:0008654">
    <property type="term" value="P:phospholipid biosynthetic process"/>
    <property type="evidence" value="ECO:0007669"/>
    <property type="project" value="UniProtKB-KW"/>
</dbReference>
<gene>
    <name evidence="16" type="ORF">OXX778_LOCUS2958</name>
</gene>
<dbReference type="AlphaFoldDB" id="A0A813N4R7"/>
<evidence type="ECO:0000256" key="4">
    <source>
        <dbReference type="ARBA" id="ARBA00022516"/>
    </source>
</evidence>
<evidence type="ECO:0000256" key="5">
    <source>
        <dbReference type="ARBA" id="ARBA00022679"/>
    </source>
</evidence>
<evidence type="ECO:0000256" key="1">
    <source>
        <dbReference type="ARBA" id="ARBA00004370"/>
    </source>
</evidence>
<evidence type="ECO:0000256" key="7">
    <source>
        <dbReference type="ARBA" id="ARBA00022989"/>
    </source>
</evidence>
<dbReference type="SUPFAM" id="SSF69593">
    <property type="entry name" value="Glycerol-3-phosphate (1)-acyltransferase"/>
    <property type="match status" value="1"/>
</dbReference>
<evidence type="ECO:0000256" key="10">
    <source>
        <dbReference type="ARBA" id="ARBA00023209"/>
    </source>
</evidence>
<feature type="transmembrane region" description="Helical" evidence="14">
    <location>
        <begin position="254"/>
        <end position="272"/>
    </location>
</feature>
<dbReference type="GO" id="GO:0005783">
    <property type="term" value="C:endoplasmic reticulum"/>
    <property type="evidence" value="ECO:0007669"/>
    <property type="project" value="TreeGrafter"/>
</dbReference>
<sequence length="547" mass="64014">MYLENLKIVSKTLSFWTTSCSSFNTRNLFFVSMANLMLNKLSTTLTTSNQDDDNDTNNNLNEINSSRLLANTFFAIFISNKIFTNFIFKKKFKEILAALVIGLASVGASFGLRKMYVKALLKIFEYATNIKQEKLKDYEELIDNELETQMERHEKIKKMQRLRLDTFRLDSADKQLLDDSDKQNNNYIRDEKEISNKQRTLSDMKRDFQLDDITDFVHQGLQSIIDDQVTKRFTTEELTVWNLLSRNDQQYEYISFRVTILWLFGFILRYCVLFPFRLVLFIFACSFTFLSTFLIGRIREGKFKCWLNWYATLILHRILSRVFSAIITFHNREHKAKCGSICVANHTSPIDVIILSTDNCYSMIGQQHGGFTGMMQKAFSRSARHIWFDRSETKDRTLVAKRMDEHVKDKSNMPILIFPEGTCINNTSVMMFKKGCFEIDTVIYPVAIKYDPRFGDAFWNSSKHTMLQYLMLMMTSWAIVVDVYYLPPMTKYPLEDAASFAKRVKQVIAKKGGFVDLEWDGMLKRASPKLDLMYEQQENYSKHLKIN</sequence>
<evidence type="ECO:0000313" key="17">
    <source>
        <dbReference type="Proteomes" id="UP000663879"/>
    </source>
</evidence>
<keyword evidence="17" id="KW-1185">Reference proteome</keyword>
<keyword evidence="5" id="KW-0808">Transferase</keyword>
<evidence type="ECO:0000256" key="14">
    <source>
        <dbReference type="SAM" id="Phobius"/>
    </source>
</evidence>
<dbReference type="InterPro" id="IPR002123">
    <property type="entry name" value="Plipid/glycerol_acylTrfase"/>
</dbReference>
<evidence type="ECO:0000256" key="6">
    <source>
        <dbReference type="ARBA" id="ARBA00022692"/>
    </source>
</evidence>
<keyword evidence="7 14" id="KW-1133">Transmembrane helix</keyword>
<comment type="pathway">
    <text evidence="13">Phospholipid metabolism.</text>
</comment>
<evidence type="ECO:0000256" key="11">
    <source>
        <dbReference type="ARBA" id="ARBA00023264"/>
    </source>
</evidence>
<evidence type="ECO:0000256" key="12">
    <source>
        <dbReference type="ARBA" id="ARBA00023315"/>
    </source>
</evidence>
<evidence type="ECO:0000256" key="2">
    <source>
        <dbReference type="ARBA" id="ARBA00005189"/>
    </source>
</evidence>
<keyword evidence="4" id="KW-0444">Lipid biosynthesis</keyword>
<keyword evidence="6 14" id="KW-0812">Transmembrane</keyword>
<reference evidence="16" key="1">
    <citation type="submission" date="2021-02" db="EMBL/GenBank/DDBJ databases">
        <authorList>
            <person name="Nowell W R."/>
        </authorList>
    </citation>
    <scope>NUCLEOTIDE SEQUENCE</scope>
    <source>
        <strain evidence="16">Ploen Becks lab</strain>
    </source>
</reference>
<keyword evidence="12" id="KW-0012">Acyltransferase</keyword>